<accession>A0A4R2JEP5</accession>
<gene>
    <name evidence="3" type="ORF">EV192_105226</name>
</gene>
<feature type="region of interest" description="Disordered" evidence="1">
    <location>
        <begin position="213"/>
        <end position="415"/>
    </location>
</feature>
<feature type="compositionally biased region" description="Basic residues" evidence="1">
    <location>
        <begin position="387"/>
        <end position="397"/>
    </location>
</feature>
<dbReference type="AlphaFoldDB" id="A0A4R2JEP5"/>
<feature type="domain" description="DUF3071" evidence="2">
    <location>
        <begin position="1"/>
        <end position="169"/>
    </location>
</feature>
<organism evidence="3 4">
    <name type="scientific">Actinocrispum wychmicini</name>
    <dbReference type="NCBI Taxonomy" id="1213861"/>
    <lineage>
        <taxon>Bacteria</taxon>
        <taxon>Bacillati</taxon>
        <taxon>Actinomycetota</taxon>
        <taxon>Actinomycetes</taxon>
        <taxon>Pseudonocardiales</taxon>
        <taxon>Pseudonocardiaceae</taxon>
        <taxon>Actinocrispum</taxon>
    </lineage>
</organism>
<evidence type="ECO:0000313" key="4">
    <source>
        <dbReference type="Proteomes" id="UP000295680"/>
    </source>
</evidence>
<feature type="compositionally biased region" description="Low complexity" evidence="1">
    <location>
        <begin position="317"/>
        <end position="327"/>
    </location>
</feature>
<reference evidence="3 4" key="1">
    <citation type="submission" date="2019-03" db="EMBL/GenBank/DDBJ databases">
        <title>Genomic Encyclopedia of Type Strains, Phase IV (KMG-IV): sequencing the most valuable type-strain genomes for metagenomic binning, comparative biology and taxonomic classification.</title>
        <authorList>
            <person name="Goeker M."/>
        </authorList>
    </citation>
    <scope>NUCLEOTIDE SEQUENCE [LARGE SCALE GENOMIC DNA]</scope>
    <source>
        <strain evidence="3 4">DSM 45934</strain>
    </source>
</reference>
<protein>
    <submittedName>
        <fullName evidence="3">DUF3071 family protein</fullName>
    </submittedName>
</protein>
<feature type="compositionally biased region" description="Basic and acidic residues" evidence="1">
    <location>
        <begin position="287"/>
        <end position="300"/>
    </location>
</feature>
<dbReference type="InterPro" id="IPR047682">
    <property type="entry name" value="SepH-like"/>
</dbReference>
<evidence type="ECO:0000256" key="1">
    <source>
        <dbReference type="SAM" id="MobiDB-lite"/>
    </source>
</evidence>
<keyword evidence="4" id="KW-1185">Reference proteome</keyword>
<feature type="compositionally biased region" description="Low complexity" evidence="1">
    <location>
        <begin position="342"/>
        <end position="367"/>
    </location>
</feature>
<evidence type="ECO:0000259" key="2">
    <source>
        <dbReference type="Pfam" id="PF11268"/>
    </source>
</evidence>
<dbReference type="Pfam" id="PF11268">
    <property type="entry name" value="DUF3071"/>
    <property type="match status" value="1"/>
</dbReference>
<dbReference type="InterPro" id="IPR021421">
    <property type="entry name" value="DUF3071"/>
</dbReference>
<name>A0A4R2JEP5_9PSEU</name>
<dbReference type="NCBIfam" id="NF040712">
    <property type="entry name" value="SepH"/>
    <property type="match status" value="1"/>
</dbReference>
<comment type="caution">
    <text evidence="3">The sequence shown here is derived from an EMBL/GenBank/DDBJ whole genome shotgun (WGS) entry which is preliminary data.</text>
</comment>
<proteinExistence type="predicted"/>
<dbReference type="RefSeq" id="WP_243727008.1">
    <property type="nucleotide sequence ID" value="NZ_SLWS01000005.1"/>
</dbReference>
<sequence>MRALRVVGLGEDGTTVILEDPIRGERFQLPADERLRAAARGDVTRLGQIEIELESQMRPREIQARIRAGESVEQVTAASGLPADKVDRFAYPVLLERSRTADLAQRAHPVREDGPDVQTLGEVVAHSFGLRGQEYTEAAWDSWKGEDGKWVVQLRWTAGRSDNHAHWNFHPGAHGGTITPLDDHAHELLDPNPNRSLRTVRPVTELARQALAVEAPPRQPQAEPTQPMPPGQPAQRQPEPVQRQPEPVHRPAEPVYRQPEPGHNQPEPAQRQPEPIHKQAEPVHQPEPARRQPEPVHRQPEPAQRPAEPAARRQQEPAHQPEPVYAQPEPPVYAPPEPEAAPVPAALAEPPVAPEPVQEPAAVTEPVQEQLVDPVAEEKKPAEKPAPARRGKGKKNHPIVPSWEDVLLGVRSNRG</sequence>
<dbReference type="EMBL" id="SLWS01000005">
    <property type="protein sequence ID" value="TCO58161.1"/>
    <property type="molecule type" value="Genomic_DNA"/>
</dbReference>
<evidence type="ECO:0000313" key="3">
    <source>
        <dbReference type="EMBL" id="TCO58161.1"/>
    </source>
</evidence>
<feature type="compositionally biased region" description="Low complexity" evidence="1">
    <location>
        <begin position="233"/>
        <end position="245"/>
    </location>
</feature>
<dbReference type="Proteomes" id="UP000295680">
    <property type="component" value="Unassembled WGS sequence"/>
</dbReference>
<feature type="compositionally biased region" description="Pro residues" evidence="1">
    <location>
        <begin position="328"/>
        <end position="341"/>
    </location>
</feature>